<dbReference type="InParanoid" id="V5HWW0"/>
<reference evidence="17" key="1">
    <citation type="journal article" date="2014" name="Genome Announc.">
        <title>Draft genome sequence of the formaldehyde-resistant fungus Byssochlamys spectabilis No. 5 (anamorph Paecilomyces variotii No. 5) (NBRC109023).</title>
        <authorList>
            <person name="Oka T."/>
            <person name="Ekino K."/>
            <person name="Fukuda K."/>
            <person name="Nomura Y."/>
        </authorList>
    </citation>
    <scope>NUCLEOTIDE SEQUENCE [LARGE SCALE GENOMIC DNA]</scope>
    <source>
        <strain evidence="17">No. 5 / NBRC 109023</strain>
    </source>
</reference>
<accession>V5HWW0</accession>
<evidence type="ECO:0000256" key="2">
    <source>
        <dbReference type="ARBA" id="ARBA00008337"/>
    </source>
</evidence>
<evidence type="ECO:0000256" key="8">
    <source>
        <dbReference type="ARBA" id="ARBA00023098"/>
    </source>
</evidence>
<dbReference type="InterPro" id="IPR007905">
    <property type="entry name" value="EBP"/>
</dbReference>
<dbReference type="AlphaFoldDB" id="V5HWW0"/>
<keyword evidence="8" id="KW-0443">Lipid metabolism</keyword>
<evidence type="ECO:0000256" key="3">
    <source>
        <dbReference type="ARBA" id="ARBA00022516"/>
    </source>
</evidence>
<evidence type="ECO:0000256" key="4">
    <source>
        <dbReference type="ARBA" id="ARBA00022692"/>
    </source>
</evidence>
<comment type="subcellular location">
    <subcellularLocation>
        <location evidence="1">Membrane</location>
        <topology evidence="1">Multi-pass membrane protein</topology>
    </subcellularLocation>
</comment>
<evidence type="ECO:0000256" key="11">
    <source>
        <dbReference type="ARBA" id="ARBA00023221"/>
    </source>
</evidence>
<feature type="transmembrane region" description="Helical" evidence="14">
    <location>
        <begin position="67"/>
        <end position="88"/>
    </location>
</feature>
<evidence type="ECO:0000256" key="10">
    <source>
        <dbReference type="ARBA" id="ARBA00023166"/>
    </source>
</evidence>
<evidence type="ECO:0000256" key="14">
    <source>
        <dbReference type="SAM" id="Phobius"/>
    </source>
</evidence>
<feature type="transmembrane region" description="Helical" evidence="14">
    <location>
        <begin position="35"/>
        <end position="55"/>
    </location>
</feature>
<feature type="transmembrane region" description="Helical" evidence="14">
    <location>
        <begin position="191"/>
        <end position="211"/>
    </location>
</feature>
<keyword evidence="17" id="KW-1185">Reference proteome</keyword>
<feature type="domain" description="EXPERA" evidence="15">
    <location>
        <begin position="64"/>
        <end position="210"/>
    </location>
</feature>
<dbReference type="OrthoDB" id="58557at2759"/>
<dbReference type="GO" id="GO:0016126">
    <property type="term" value="P:sterol biosynthetic process"/>
    <property type="evidence" value="ECO:0007669"/>
    <property type="project" value="UniProtKB-KW"/>
</dbReference>
<evidence type="ECO:0000256" key="13">
    <source>
        <dbReference type="PROSITE-ProRule" id="PRU01087"/>
    </source>
</evidence>
<dbReference type="EMBL" id="BAUL01000086">
    <property type="protein sequence ID" value="GAD94330.1"/>
    <property type="molecule type" value="Genomic_DNA"/>
</dbReference>
<evidence type="ECO:0000256" key="5">
    <source>
        <dbReference type="ARBA" id="ARBA00022955"/>
    </source>
</evidence>
<keyword evidence="4 13" id="KW-0812">Transmembrane</keyword>
<evidence type="ECO:0000313" key="16">
    <source>
        <dbReference type="EMBL" id="GAD94330.1"/>
    </source>
</evidence>
<proteinExistence type="inferred from homology"/>
<keyword evidence="3" id="KW-0444">Lipid biosynthesis</keyword>
<dbReference type="HOGENOM" id="CLU_072128_0_0_1"/>
<evidence type="ECO:0000256" key="1">
    <source>
        <dbReference type="ARBA" id="ARBA00004141"/>
    </source>
</evidence>
<keyword evidence="10" id="KW-1207">Sterol metabolism</keyword>
<name>V5HWW0_BYSSN</name>
<protein>
    <submittedName>
        <fullName evidence="16">EBP domain-containing protein</fullName>
    </submittedName>
</protein>
<dbReference type="Proteomes" id="UP000018001">
    <property type="component" value="Unassembled WGS sequence"/>
</dbReference>
<dbReference type="InterPro" id="IPR033118">
    <property type="entry name" value="EXPERA"/>
</dbReference>
<dbReference type="GO" id="GO:0004769">
    <property type="term" value="F:steroid Delta-isomerase activity"/>
    <property type="evidence" value="ECO:0007669"/>
    <property type="project" value="TreeGrafter"/>
</dbReference>
<comment type="caution">
    <text evidence="16">The sequence shown here is derived from an EMBL/GenBank/DDBJ whole genome shotgun (WGS) entry which is preliminary data.</text>
</comment>
<organism evidence="16 17">
    <name type="scientific">Byssochlamys spectabilis (strain No. 5 / NBRC 109023)</name>
    <name type="common">Paecilomyces variotii</name>
    <dbReference type="NCBI Taxonomy" id="1356009"/>
    <lineage>
        <taxon>Eukaryota</taxon>
        <taxon>Fungi</taxon>
        <taxon>Dikarya</taxon>
        <taxon>Ascomycota</taxon>
        <taxon>Pezizomycotina</taxon>
        <taxon>Eurotiomycetes</taxon>
        <taxon>Eurotiomycetidae</taxon>
        <taxon>Eurotiales</taxon>
        <taxon>Thermoascaceae</taxon>
        <taxon>Paecilomyces</taxon>
    </lineage>
</organism>
<gene>
    <name evidence="16" type="ORF">PVAR5_2955</name>
</gene>
<dbReference type="eggNOG" id="KOG4826">
    <property type="taxonomic scope" value="Eukaryota"/>
</dbReference>
<evidence type="ECO:0000256" key="12">
    <source>
        <dbReference type="ARBA" id="ARBA00023235"/>
    </source>
</evidence>
<evidence type="ECO:0000256" key="6">
    <source>
        <dbReference type="ARBA" id="ARBA00022989"/>
    </source>
</evidence>
<feature type="transmembrane region" description="Helical" evidence="14">
    <location>
        <begin position="119"/>
        <end position="144"/>
    </location>
</feature>
<dbReference type="GO" id="GO:0005783">
    <property type="term" value="C:endoplasmic reticulum"/>
    <property type="evidence" value="ECO:0007669"/>
    <property type="project" value="TreeGrafter"/>
</dbReference>
<dbReference type="GO" id="GO:0000247">
    <property type="term" value="F:C-8 sterol isomerase activity"/>
    <property type="evidence" value="ECO:0007669"/>
    <property type="project" value="TreeGrafter"/>
</dbReference>
<dbReference type="PANTHER" id="PTHR14207">
    <property type="entry name" value="STEROL ISOMERASE"/>
    <property type="match status" value="1"/>
</dbReference>
<keyword evidence="12" id="KW-0413">Isomerase</keyword>
<dbReference type="PANTHER" id="PTHR14207:SF0">
    <property type="entry name" value="3-BETA-HYDROXYSTEROID-DELTA(8),DELTA(7)-ISOMERASE"/>
    <property type="match status" value="1"/>
</dbReference>
<dbReference type="Pfam" id="PF05241">
    <property type="entry name" value="EBP"/>
    <property type="match status" value="1"/>
</dbReference>
<dbReference type="GO" id="GO:0047750">
    <property type="term" value="F:cholestenol delta-isomerase activity"/>
    <property type="evidence" value="ECO:0007669"/>
    <property type="project" value="InterPro"/>
</dbReference>
<dbReference type="PROSITE" id="PS51751">
    <property type="entry name" value="EXPERA"/>
    <property type="match status" value="1"/>
</dbReference>
<keyword evidence="7" id="KW-0756">Sterol biosynthesis</keyword>
<comment type="similarity">
    <text evidence="2">Belongs to the EBP family.</text>
</comment>
<keyword evidence="11" id="KW-0753">Steroid metabolism</keyword>
<dbReference type="GO" id="GO:0016020">
    <property type="term" value="C:membrane"/>
    <property type="evidence" value="ECO:0007669"/>
    <property type="project" value="UniProtKB-SubCell"/>
</dbReference>
<evidence type="ECO:0000256" key="7">
    <source>
        <dbReference type="ARBA" id="ARBA00023011"/>
    </source>
</evidence>
<evidence type="ECO:0000259" key="15">
    <source>
        <dbReference type="PROSITE" id="PS51751"/>
    </source>
</evidence>
<keyword evidence="9 13" id="KW-0472">Membrane</keyword>
<keyword evidence="6 13" id="KW-1133">Transmembrane helix</keyword>
<evidence type="ECO:0000256" key="9">
    <source>
        <dbReference type="ARBA" id="ARBA00023136"/>
    </source>
</evidence>
<keyword evidence="5" id="KW-0752">Steroid biosynthesis</keyword>
<sequence>MAAVGSQSPHHSHPYYPPEAELAGYLANEYSVLRLLVYFAIGCASVLGTALVVATHVRPSMNRADRFAILWFVLSGSLHCFFEGYFVVNHAHMAAAQDLFGQLWKEYSLSDSRYLNSDPIVLCMETITVMVWGPLCFLVAYLITVQHSLRYPFQIIVCMAHLYGDVLYYATSLFDHYFNGVSYCRPEAYYFWGYYFFMNFIWIVVPFYYLCESITRISRAFQKLNRGAVERKSE</sequence>
<feature type="transmembrane region" description="Helical" evidence="14">
    <location>
        <begin position="151"/>
        <end position="171"/>
    </location>
</feature>
<evidence type="ECO:0000313" key="17">
    <source>
        <dbReference type="Proteomes" id="UP000018001"/>
    </source>
</evidence>